<evidence type="ECO:0000313" key="1">
    <source>
        <dbReference type="EMBL" id="CAB4143397.1"/>
    </source>
</evidence>
<organism evidence="1">
    <name type="scientific">uncultured Caudovirales phage</name>
    <dbReference type="NCBI Taxonomy" id="2100421"/>
    <lineage>
        <taxon>Viruses</taxon>
        <taxon>Duplodnaviria</taxon>
        <taxon>Heunggongvirae</taxon>
        <taxon>Uroviricota</taxon>
        <taxon>Caudoviricetes</taxon>
        <taxon>Peduoviridae</taxon>
        <taxon>Maltschvirus</taxon>
        <taxon>Maltschvirus maltsch</taxon>
    </lineage>
</organism>
<gene>
    <name evidence="1" type="ORF">UFOVP450_129</name>
</gene>
<proteinExistence type="predicted"/>
<name>A0A6J5MC91_9CAUD</name>
<accession>A0A6J5MC91</accession>
<protein>
    <submittedName>
        <fullName evidence="1">Uncharacterized protein</fullName>
    </submittedName>
</protein>
<dbReference type="EMBL" id="LR796421">
    <property type="protein sequence ID" value="CAB4143397.1"/>
    <property type="molecule type" value="Genomic_DNA"/>
</dbReference>
<reference evidence="1" key="1">
    <citation type="submission" date="2020-04" db="EMBL/GenBank/DDBJ databases">
        <authorList>
            <person name="Chiriac C."/>
            <person name="Salcher M."/>
            <person name="Ghai R."/>
            <person name="Kavagutti S V."/>
        </authorList>
    </citation>
    <scope>NUCLEOTIDE SEQUENCE</scope>
</reference>
<sequence length="114" mass="13074">MPPKLKLPFLPDYWTKILPWALVIALSVVVYSQHKKIHAPVPAPPEDHRIDSLRHVAERLNADLLDARHDYDSIQKNTKKDIITIREQNAKDITNISNYSTKQLDSAWTAITLP</sequence>